<proteinExistence type="predicted"/>
<dbReference type="Proteomes" id="UP000825729">
    <property type="component" value="Unassembled WGS sequence"/>
</dbReference>
<evidence type="ECO:0000313" key="2">
    <source>
        <dbReference type="Proteomes" id="UP000825729"/>
    </source>
</evidence>
<reference evidence="1 2" key="1">
    <citation type="submission" date="2021-07" db="EMBL/GenBank/DDBJ databases">
        <title>The Aristolochia fimbriata genome: insights into angiosperm evolution, floral development and chemical biosynthesis.</title>
        <authorList>
            <person name="Jiao Y."/>
        </authorList>
    </citation>
    <scope>NUCLEOTIDE SEQUENCE [LARGE SCALE GENOMIC DNA]</scope>
    <source>
        <strain evidence="1">IBCAS-2021</strain>
        <tissue evidence="1">Leaf</tissue>
    </source>
</reference>
<comment type="caution">
    <text evidence="1">The sequence shown here is derived from an EMBL/GenBank/DDBJ whole genome shotgun (WGS) entry which is preliminary data.</text>
</comment>
<dbReference type="AlphaFoldDB" id="A0AAV7F6Z0"/>
<dbReference type="EMBL" id="JAINDJ010000002">
    <property type="protein sequence ID" value="KAG9456960.1"/>
    <property type="molecule type" value="Genomic_DNA"/>
</dbReference>
<organism evidence="1 2">
    <name type="scientific">Aristolochia fimbriata</name>
    <name type="common">White veined hardy Dutchman's pipe vine</name>
    <dbReference type="NCBI Taxonomy" id="158543"/>
    <lineage>
        <taxon>Eukaryota</taxon>
        <taxon>Viridiplantae</taxon>
        <taxon>Streptophyta</taxon>
        <taxon>Embryophyta</taxon>
        <taxon>Tracheophyta</taxon>
        <taxon>Spermatophyta</taxon>
        <taxon>Magnoliopsida</taxon>
        <taxon>Magnoliidae</taxon>
        <taxon>Piperales</taxon>
        <taxon>Aristolochiaceae</taxon>
        <taxon>Aristolochia</taxon>
    </lineage>
</organism>
<protein>
    <submittedName>
        <fullName evidence="1">Uncharacterized protein</fullName>
    </submittedName>
</protein>
<keyword evidence="2" id="KW-1185">Reference proteome</keyword>
<evidence type="ECO:0000313" key="1">
    <source>
        <dbReference type="EMBL" id="KAG9456960.1"/>
    </source>
</evidence>
<name>A0AAV7F6Z0_ARIFI</name>
<sequence length="77" mass="8815">MLITNLPMFLQHHKEDIMSNARKSIMESTDSYAMTFGINVFKHHPEEEEQTSDHCAGGLSIMLMHFPFTSRVLGAYL</sequence>
<accession>A0AAV7F6Z0</accession>
<gene>
    <name evidence="1" type="ORF">H6P81_001468</name>
</gene>